<dbReference type="PANTHER" id="PTHR41252">
    <property type="entry name" value="BLR2505 PROTEIN"/>
    <property type="match status" value="1"/>
</dbReference>
<organism evidence="3 4">
    <name type="scientific">Pseudoduganella flava</name>
    <dbReference type="NCBI Taxonomy" id="871742"/>
    <lineage>
        <taxon>Bacteria</taxon>
        <taxon>Pseudomonadati</taxon>
        <taxon>Pseudomonadota</taxon>
        <taxon>Betaproteobacteria</taxon>
        <taxon>Burkholderiales</taxon>
        <taxon>Oxalobacteraceae</taxon>
        <taxon>Telluria group</taxon>
        <taxon>Pseudoduganella</taxon>
    </lineage>
</organism>
<dbReference type="RefSeq" id="WP_145873893.1">
    <property type="nucleotide sequence ID" value="NZ_CP046904.1"/>
</dbReference>
<dbReference type="EMBL" id="CP046904">
    <property type="protein sequence ID" value="QGZ38200.1"/>
    <property type="molecule type" value="Genomic_DNA"/>
</dbReference>
<proteinExistence type="predicted"/>
<name>A0A562Q0V4_9BURK</name>
<reference evidence="3 4" key="1">
    <citation type="journal article" date="2015" name="Stand. Genomic Sci.">
        <title>Genomic Encyclopedia of Bacterial and Archaeal Type Strains, Phase III: the genomes of soil and plant-associated and newly described type strains.</title>
        <authorList>
            <person name="Whitman W.B."/>
            <person name="Woyke T."/>
            <person name="Klenk H.P."/>
            <person name="Zhou Y."/>
            <person name="Lilburn T.G."/>
            <person name="Beck B.J."/>
            <person name="De Vos P."/>
            <person name="Vandamme P."/>
            <person name="Eisen J.A."/>
            <person name="Garrity G."/>
            <person name="Hugenholtz P."/>
            <person name="Kyrpides N.C."/>
        </authorList>
    </citation>
    <scope>NUCLEOTIDE SEQUENCE [LARGE SCALE GENOMIC DNA]</scope>
    <source>
        <strain evidence="3 4">CGMCC 1.10685</strain>
    </source>
</reference>
<protein>
    <submittedName>
        <fullName evidence="2">DUF4440 domain-containing protein</fullName>
    </submittedName>
    <submittedName>
        <fullName evidence="3">Uncharacterized protein (TIGR02246 family)</fullName>
    </submittedName>
</protein>
<dbReference type="Proteomes" id="UP000437862">
    <property type="component" value="Chromosome"/>
</dbReference>
<gene>
    <name evidence="2" type="ORF">GO485_03475</name>
    <name evidence="3" type="ORF">IP92_01502</name>
</gene>
<dbReference type="InterPro" id="IPR032710">
    <property type="entry name" value="NTF2-like_dom_sf"/>
</dbReference>
<accession>A0A562Q0V4</accession>
<dbReference type="EMBL" id="VLKW01000002">
    <property type="protein sequence ID" value="TWI50273.1"/>
    <property type="molecule type" value="Genomic_DNA"/>
</dbReference>
<dbReference type="Pfam" id="PF12680">
    <property type="entry name" value="SnoaL_2"/>
    <property type="match status" value="1"/>
</dbReference>
<evidence type="ECO:0000259" key="1">
    <source>
        <dbReference type="Pfam" id="PF12680"/>
    </source>
</evidence>
<sequence>MSELNKSILQQANAAVRAGDNEGFLAFCTEDVVWSTVGGDTLHGKAAVRAWMATECTAPPEFTVDRLIADGENVVALGHIVSLDGQGKRVRNAYCDVWHVRDGKLAALQAYVIPVGEPT</sequence>
<feature type="domain" description="SnoaL-like" evidence="1">
    <location>
        <begin position="10"/>
        <end position="106"/>
    </location>
</feature>
<reference evidence="3" key="2">
    <citation type="submission" date="2019-07" db="EMBL/GenBank/DDBJ databases">
        <authorList>
            <person name="Whitman W."/>
            <person name="Huntemann M."/>
            <person name="Clum A."/>
            <person name="Pillay M."/>
            <person name="Palaniappan K."/>
            <person name="Varghese N."/>
            <person name="Mikhailova N."/>
            <person name="Stamatis D."/>
            <person name="Reddy T."/>
            <person name="Daum C."/>
            <person name="Shapiro N."/>
            <person name="Ivanova N."/>
            <person name="Kyrpides N."/>
            <person name="Woyke T."/>
        </authorList>
    </citation>
    <scope>NUCLEOTIDE SEQUENCE</scope>
    <source>
        <strain evidence="3">CGMCC 1.10685</strain>
    </source>
</reference>
<evidence type="ECO:0000313" key="4">
    <source>
        <dbReference type="Proteomes" id="UP000315112"/>
    </source>
</evidence>
<dbReference type="SUPFAM" id="SSF54427">
    <property type="entry name" value="NTF2-like"/>
    <property type="match status" value="1"/>
</dbReference>
<evidence type="ECO:0000313" key="2">
    <source>
        <dbReference type="EMBL" id="QGZ38200.1"/>
    </source>
</evidence>
<keyword evidence="5" id="KW-1185">Reference proteome</keyword>
<dbReference type="OrthoDB" id="129343at2"/>
<evidence type="ECO:0000313" key="5">
    <source>
        <dbReference type="Proteomes" id="UP000437862"/>
    </source>
</evidence>
<evidence type="ECO:0000313" key="3">
    <source>
        <dbReference type="EMBL" id="TWI50273.1"/>
    </source>
</evidence>
<dbReference type="Proteomes" id="UP000315112">
    <property type="component" value="Unassembled WGS sequence"/>
</dbReference>
<dbReference type="InterPro" id="IPR037401">
    <property type="entry name" value="SnoaL-like"/>
</dbReference>
<dbReference type="AlphaFoldDB" id="A0A562Q0V4"/>
<dbReference type="PANTHER" id="PTHR41252:SF1">
    <property type="entry name" value="BLR2505 PROTEIN"/>
    <property type="match status" value="1"/>
</dbReference>
<reference evidence="2 5" key="3">
    <citation type="submission" date="2019-12" db="EMBL/GenBank/DDBJ databases">
        <title>Draft Genome Sequences of Six Type Strains of the Genus Massilia.</title>
        <authorList>
            <person name="Miess H."/>
            <person name="Frediansyah A."/>
            <person name="Goeker M."/>
            <person name="Gross H."/>
        </authorList>
    </citation>
    <scope>NUCLEOTIDE SEQUENCE [LARGE SCALE GENOMIC DNA]</scope>
    <source>
        <strain evidence="2 5">DSM 26639</strain>
    </source>
</reference>
<dbReference type="Gene3D" id="3.10.450.50">
    <property type="match status" value="1"/>
</dbReference>